<protein>
    <submittedName>
        <fullName evidence="6">ATP-binding cassette, subfamily F, member 3</fullName>
    </submittedName>
</protein>
<dbReference type="FunFam" id="3.40.50.300:FF:000011">
    <property type="entry name" value="Putative ABC transporter ATP-binding component"/>
    <property type="match status" value="1"/>
</dbReference>
<dbReference type="STRING" id="871741.SAMN05192570_1253"/>
<keyword evidence="2" id="KW-0547">Nucleotide-binding</keyword>
<dbReference type="Gene3D" id="3.40.50.300">
    <property type="entry name" value="P-loop containing nucleotide triphosphate hydrolases"/>
    <property type="match status" value="2"/>
</dbReference>
<dbReference type="PANTHER" id="PTHR19211:SF14">
    <property type="entry name" value="ATP-BINDING CASSETTE SUB-FAMILY F MEMBER 1"/>
    <property type="match status" value="1"/>
</dbReference>
<feature type="domain" description="ABC transporter" evidence="5">
    <location>
        <begin position="310"/>
        <end position="525"/>
    </location>
</feature>
<dbReference type="InterPro" id="IPR027417">
    <property type="entry name" value="P-loop_NTPase"/>
</dbReference>
<dbReference type="PROSITE" id="PS00211">
    <property type="entry name" value="ABC_TRANSPORTER_1"/>
    <property type="match status" value="1"/>
</dbReference>
<dbReference type="InterPro" id="IPR003439">
    <property type="entry name" value="ABC_transporter-like_ATP-bd"/>
</dbReference>
<evidence type="ECO:0000259" key="5">
    <source>
        <dbReference type="PROSITE" id="PS50893"/>
    </source>
</evidence>
<dbReference type="PROSITE" id="PS50893">
    <property type="entry name" value="ABC_TRANSPORTER_2"/>
    <property type="match status" value="2"/>
</dbReference>
<dbReference type="InterPro" id="IPR050611">
    <property type="entry name" value="ABCF"/>
</dbReference>
<evidence type="ECO:0000256" key="4">
    <source>
        <dbReference type="SAM" id="MobiDB-lite"/>
    </source>
</evidence>
<dbReference type="Proteomes" id="UP000198788">
    <property type="component" value="Unassembled WGS sequence"/>
</dbReference>
<dbReference type="CDD" id="cd03221">
    <property type="entry name" value="ABCF_EF-3"/>
    <property type="match status" value="2"/>
</dbReference>
<feature type="region of interest" description="Disordered" evidence="4">
    <location>
        <begin position="524"/>
        <end position="578"/>
    </location>
</feature>
<keyword evidence="1" id="KW-0677">Repeat</keyword>
<sequence length="638" mass="70071">MLQISNLTFNAWGRQFLDDASVSLPPGAKVGLVGRNGIGKSTLFKIILGELAANGDEVSLPKTARIGSVDQEHPATPVSVLDTILEADVERHDLLTRLETAEPEEMGEIWGRLIEIDADSAPSRAAEILAGLGFSPDDMHRPMSHFSGGWRMRVALAAALFAQPDMLLLDEPTNYLDLEGALWLEARLKKYPATALIISHDREMLNEVCTHILHLANRKLELYTGNYDAFEKMRAEKLRLLSATRAKQEAERAHLQAFVDRFKAKASKAAQAQSRVKKLQKMQTVELPPEERVAPFTLPSPPRPLPPPLIRLEKASVGYEPGKPILRNLNLRMDLDDRIGLLGVNGAGKSTFAKLIAKALTIDAGEFHRDGKMRVGWFHQHQIEAMDPTDTPLEIIRRAMPDASESSRRSRLAQFGLPFEKQETKVAALSGGERARLLLNLVAMDAPHVLILDEPTNHLDIDSRRALLDALNEYTGAVILITHDRSLMELVADRLWLAADGTVKPFEGDMDDYAKFVLDRAKQAGMKPSQVRNEPEPAPAKADTPAPQAASARGASHRGQKKGPSPSTLRHAAKKAEERMAALTADLARLDDDLANAAVNDPKKLEGLTRARARAQADLDAAEQAWMEAEEALAEATA</sequence>
<proteinExistence type="predicted"/>
<dbReference type="OrthoDB" id="9808609at2"/>
<dbReference type="Pfam" id="PF12848">
    <property type="entry name" value="ABC_tran_Xtn"/>
    <property type="match status" value="1"/>
</dbReference>
<keyword evidence="3 6" id="KW-0067">ATP-binding</keyword>
<dbReference type="Pfam" id="PF00005">
    <property type="entry name" value="ABC_tran"/>
    <property type="match status" value="2"/>
</dbReference>
<dbReference type="AlphaFoldDB" id="A0A1I6PT20"/>
<gene>
    <name evidence="6" type="ORF">SAMN05192570_1253</name>
</gene>
<evidence type="ECO:0000256" key="3">
    <source>
        <dbReference type="ARBA" id="ARBA00022840"/>
    </source>
</evidence>
<evidence type="ECO:0000256" key="1">
    <source>
        <dbReference type="ARBA" id="ARBA00022737"/>
    </source>
</evidence>
<dbReference type="PANTHER" id="PTHR19211">
    <property type="entry name" value="ATP-BINDING TRANSPORT PROTEIN-RELATED"/>
    <property type="match status" value="1"/>
</dbReference>
<name>A0A1I6PT20_9CAUL</name>
<dbReference type="InterPro" id="IPR003593">
    <property type="entry name" value="AAA+_ATPase"/>
</dbReference>
<dbReference type="GO" id="GO:0005524">
    <property type="term" value="F:ATP binding"/>
    <property type="evidence" value="ECO:0007669"/>
    <property type="project" value="UniProtKB-KW"/>
</dbReference>
<accession>A0A1I6PT20</accession>
<dbReference type="EMBL" id="FOZV01000002">
    <property type="protein sequence ID" value="SFS43362.1"/>
    <property type="molecule type" value="Genomic_DNA"/>
</dbReference>
<evidence type="ECO:0000256" key="2">
    <source>
        <dbReference type="ARBA" id="ARBA00022741"/>
    </source>
</evidence>
<organism evidence="6 7">
    <name type="scientific">Brevundimonas viscosa</name>
    <dbReference type="NCBI Taxonomy" id="871741"/>
    <lineage>
        <taxon>Bacteria</taxon>
        <taxon>Pseudomonadati</taxon>
        <taxon>Pseudomonadota</taxon>
        <taxon>Alphaproteobacteria</taxon>
        <taxon>Caulobacterales</taxon>
        <taxon>Caulobacteraceae</taxon>
        <taxon>Brevundimonas</taxon>
    </lineage>
</organism>
<dbReference type="InterPro" id="IPR017871">
    <property type="entry name" value="ABC_transporter-like_CS"/>
</dbReference>
<dbReference type="SUPFAM" id="SSF52540">
    <property type="entry name" value="P-loop containing nucleoside triphosphate hydrolases"/>
    <property type="match status" value="2"/>
</dbReference>
<dbReference type="RefSeq" id="WP_092307904.1">
    <property type="nucleotide sequence ID" value="NZ_FOZV01000002.1"/>
</dbReference>
<evidence type="ECO:0000313" key="7">
    <source>
        <dbReference type="Proteomes" id="UP000198788"/>
    </source>
</evidence>
<evidence type="ECO:0000313" key="6">
    <source>
        <dbReference type="EMBL" id="SFS43362.1"/>
    </source>
</evidence>
<dbReference type="GO" id="GO:0016887">
    <property type="term" value="F:ATP hydrolysis activity"/>
    <property type="evidence" value="ECO:0007669"/>
    <property type="project" value="InterPro"/>
</dbReference>
<keyword evidence="7" id="KW-1185">Reference proteome</keyword>
<reference evidence="7" key="1">
    <citation type="submission" date="2016-10" db="EMBL/GenBank/DDBJ databases">
        <authorList>
            <person name="Varghese N."/>
            <person name="Submissions S."/>
        </authorList>
    </citation>
    <scope>NUCLEOTIDE SEQUENCE [LARGE SCALE GENOMIC DNA]</scope>
    <source>
        <strain evidence="7">CGMCC 1.10683</strain>
    </source>
</reference>
<dbReference type="SMART" id="SM00382">
    <property type="entry name" value="AAA"/>
    <property type="match status" value="2"/>
</dbReference>
<feature type="domain" description="ABC transporter" evidence="5">
    <location>
        <begin position="2"/>
        <end position="242"/>
    </location>
</feature>
<dbReference type="InterPro" id="IPR032781">
    <property type="entry name" value="ABC_tran_Xtn"/>
</dbReference>